<dbReference type="CDD" id="cd03319">
    <property type="entry name" value="L-Ala-DL-Glu_epimerase"/>
    <property type="match status" value="1"/>
</dbReference>
<evidence type="ECO:0000313" key="8">
    <source>
        <dbReference type="Proteomes" id="UP001595755"/>
    </source>
</evidence>
<accession>A0ABV8SCE7</accession>
<sequence length="357" mass="38817">MIIRDIAMQRIVVPLRKPFKTALRTLESATSLIISITDEDGRIGYGEAPPTLAITGEQLEGIEAFIHSIKPRLIGLETQNTERVFELLHKGTVRNSSAKAALDMAIYDLSAQQAGLPLYKYLGGYRSVFKTDCTVSVNSPEEMGEDAAAYVREGFDVLKLKVGVGDVELDIARVKEIRKRIGNEIKLRLDANQGWSVKESIRAIRAMEDAGLNIELVEQPVPAFDVTGLEQVTRAVDTPIMADESVFSPQDAMKLLSCRAADLINIKLMKAGGIHHALTLNRMAEACGVECMIGSMIETRVGITAAAHFAGAMKNVTRFDLDSPLLMSSDPIRGGIRYEGATLFLSDSPGLGIEGLV</sequence>
<organism evidence="7 8">
    <name type="scientific">Cohnella boryungensis</name>
    <dbReference type="NCBI Taxonomy" id="768479"/>
    <lineage>
        <taxon>Bacteria</taxon>
        <taxon>Bacillati</taxon>
        <taxon>Bacillota</taxon>
        <taxon>Bacilli</taxon>
        <taxon>Bacillales</taxon>
        <taxon>Paenibacillaceae</taxon>
        <taxon>Cohnella</taxon>
    </lineage>
</organism>
<dbReference type="InterPro" id="IPR036849">
    <property type="entry name" value="Enolase-like_C_sf"/>
</dbReference>
<protein>
    <recommendedName>
        <fullName evidence="5">Dipeptide epimerase</fullName>
        <ecNumber evidence="5">5.1.1.-</ecNumber>
    </recommendedName>
</protein>
<dbReference type="EMBL" id="JBHSED010000029">
    <property type="protein sequence ID" value="MFC4304568.1"/>
    <property type="molecule type" value="Genomic_DNA"/>
</dbReference>
<dbReference type="SMART" id="SM00922">
    <property type="entry name" value="MR_MLE"/>
    <property type="match status" value="1"/>
</dbReference>
<dbReference type="Gene3D" id="3.30.390.10">
    <property type="entry name" value="Enolase-like, N-terminal domain"/>
    <property type="match status" value="1"/>
</dbReference>
<evidence type="ECO:0000313" key="7">
    <source>
        <dbReference type="EMBL" id="MFC4304568.1"/>
    </source>
</evidence>
<evidence type="ECO:0000256" key="1">
    <source>
        <dbReference type="ARBA" id="ARBA00008031"/>
    </source>
</evidence>
<evidence type="ECO:0000256" key="5">
    <source>
        <dbReference type="RuleBase" id="RU366006"/>
    </source>
</evidence>
<comment type="cofactor">
    <cofactor evidence="5">
        <name>Mg(2+)</name>
        <dbReference type="ChEBI" id="CHEBI:18420"/>
    </cofactor>
    <text evidence="5">Binds 1 Mg(2+) ion per subunit.</text>
</comment>
<keyword evidence="4 5" id="KW-0413">Isomerase</keyword>
<dbReference type="InterPro" id="IPR013341">
    <property type="entry name" value="Mandelate_racemase_N_dom"/>
</dbReference>
<keyword evidence="3 5" id="KW-0460">Magnesium</keyword>
<dbReference type="PANTHER" id="PTHR48073">
    <property type="entry name" value="O-SUCCINYLBENZOATE SYNTHASE-RELATED"/>
    <property type="match status" value="1"/>
</dbReference>
<dbReference type="EC" id="5.1.1.-" evidence="5"/>
<evidence type="ECO:0000256" key="4">
    <source>
        <dbReference type="ARBA" id="ARBA00023235"/>
    </source>
</evidence>
<evidence type="ECO:0000256" key="2">
    <source>
        <dbReference type="ARBA" id="ARBA00022723"/>
    </source>
</evidence>
<proteinExistence type="inferred from homology"/>
<dbReference type="SUPFAM" id="SSF54826">
    <property type="entry name" value="Enolase N-terminal domain-like"/>
    <property type="match status" value="1"/>
</dbReference>
<keyword evidence="2 5" id="KW-0479">Metal-binding</keyword>
<reference evidence="8" key="1">
    <citation type="journal article" date="2019" name="Int. J. Syst. Evol. Microbiol.">
        <title>The Global Catalogue of Microorganisms (GCM) 10K type strain sequencing project: providing services to taxonomists for standard genome sequencing and annotation.</title>
        <authorList>
            <consortium name="The Broad Institute Genomics Platform"/>
            <consortium name="The Broad Institute Genome Sequencing Center for Infectious Disease"/>
            <person name="Wu L."/>
            <person name="Ma J."/>
        </authorList>
    </citation>
    <scope>NUCLEOTIDE SEQUENCE [LARGE SCALE GENOMIC DNA]</scope>
    <source>
        <strain evidence="8">CGMCC 4.1641</strain>
    </source>
</reference>
<dbReference type="Pfam" id="PF13378">
    <property type="entry name" value="MR_MLE_C"/>
    <property type="match status" value="1"/>
</dbReference>
<dbReference type="Pfam" id="PF02746">
    <property type="entry name" value="MR_MLE_N"/>
    <property type="match status" value="1"/>
</dbReference>
<feature type="domain" description="Mandelate racemase/muconate lactonizing enzyme C-terminal" evidence="6">
    <location>
        <begin position="140"/>
        <end position="239"/>
    </location>
</feature>
<dbReference type="RefSeq" id="WP_204604763.1">
    <property type="nucleotide sequence ID" value="NZ_JBHSED010000029.1"/>
</dbReference>
<comment type="caution">
    <text evidence="7">The sequence shown here is derived from an EMBL/GenBank/DDBJ whole genome shotgun (WGS) entry which is preliminary data.</text>
</comment>
<dbReference type="Proteomes" id="UP001595755">
    <property type="component" value="Unassembled WGS sequence"/>
</dbReference>
<dbReference type="PANTHER" id="PTHR48073:SF2">
    <property type="entry name" value="O-SUCCINYLBENZOATE SYNTHASE"/>
    <property type="match status" value="1"/>
</dbReference>
<keyword evidence="8" id="KW-1185">Reference proteome</keyword>
<dbReference type="SFLD" id="SFLDS00001">
    <property type="entry name" value="Enolase"/>
    <property type="match status" value="1"/>
</dbReference>
<dbReference type="Gene3D" id="3.20.20.120">
    <property type="entry name" value="Enolase-like C-terminal domain"/>
    <property type="match status" value="1"/>
</dbReference>
<evidence type="ECO:0000256" key="3">
    <source>
        <dbReference type="ARBA" id="ARBA00022842"/>
    </source>
</evidence>
<dbReference type="InterPro" id="IPR013342">
    <property type="entry name" value="Mandelate_racemase_C"/>
</dbReference>
<dbReference type="InterPro" id="IPR029017">
    <property type="entry name" value="Enolase-like_N"/>
</dbReference>
<dbReference type="InterPro" id="IPR029065">
    <property type="entry name" value="Enolase_C-like"/>
</dbReference>
<comment type="similarity">
    <text evidence="1 5">Belongs to the mandelate racemase/muconate lactonizing enzyme family.</text>
</comment>
<name>A0ABV8SCE7_9BACL</name>
<evidence type="ECO:0000259" key="6">
    <source>
        <dbReference type="SMART" id="SM00922"/>
    </source>
</evidence>
<dbReference type="SFLD" id="SFLDG00180">
    <property type="entry name" value="muconate_cycloisomerase"/>
    <property type="match status" value="1"/>
</dbReference>
<dbReference type="SFLD" id="SFLDF00009">
    <property type="entry name" value="o-succinylbenzoate_synthase"/>
    <property type="match status" value="1"/>
</dbReference>
<dbReference type="SUPFAM" id="SSF51604">
    <property type="entry name" value="Enolase C-terminal domain-like"/>
    <property type="match status" value="1"/>
</dbReference>
<dbReference type="InterPro" id="IPR034603">
    <property type="entry name" value="Dipeptide_epimerase"/>
</dbReference>
<gene>
    <name evidence="7" type="ORF">ACFO1S_14155</name>
</gene>